<feature type="transmembrane region" description="Helical" evidence="5">
    <location>
        <begin position="54"/>
        <end position="73"/>
    </location>
</feature>
<dbReference type="Gene3D" id="3.40.50.720">
    <property type="entry name" value="NAD(P)-binding Rossmann-like Domain"/>
    <property type="match status" value="1"/>
</dbReference>
<dbReference type="SUPFAM" id="SSF51735">
    <property type="entry name" value="NAD(P)-binding Rossmann-fold domains"/>
    <property type="match status" value="1"/>
</dbReference>
<dbReference type="SMART" id="SM00822">
    <property type="entry name" value="PKS_KR"/>
    <property type="match status" value="1"/>
</dbReference>
<keyword evidence="3 5" id="KW-1133">Transmembrane helix</keyword>
<reference evidence="7" key="2">
    <citation type="submission" date="2020-04" db="EMBL/GenBank/DDBJ databases">
        <authorList>
            <person name="Santos R.A.C."/>
            <person name="Steenwyk J.L."/>
            <person name="Rivero-Menendez O."/>
            <person name="Mead M.E."/>
            <person name="Silva L.P."/>
            <person name="Bastos R.W."/>
            <person name="Alastruey-Izquierdo A."/>
            <person name="Goldman G.H."/>
            <person name="Rokas A."/>
        </authorList>
    </citation>
    <scope>NUCLEOTIDE SEQUENCE</scope>
    <source>
        <strain evidence="7">CNM-CM6805</strain>
    </source>
</reference>
<dbReference type="GO" id="GO:0022857">
    <property type="term" value="F:transmembrane transporter activity"/>
    <property type="evidence" value="ECO:0007669"/>
    <property type="project" value="InterPro"/>
</dbReference>
<comment type="caution">
    <text evidence="7">The sequence shown here is derived from an EMBL/GenBank/DDBJ whole genome shotgun (WGS) entry which is preliminary data.</text>
</comment>
<dbReference type="Pfam" id="PF07690">
    <property type="entry name" value="MFS_1"/>
    <property type="match status" value="1"/>
</dbReference>
<dbReference type="CDD" id="cd17323">
    <property type="entry name" value="MFS_Tpo1_MDR_like"/>
    <property type="match status" value="1"/>
</dbReference>
<feature type="domain" description="Major facilitator superfamily (MFS) profile" evidence="6">
    <location>
        <begin position="60"/>
        <end position="481"/>
    </location>
</feature>
<gene>
    <name evidence="7" type="ORF">CNMCM6805_001225</name>
</gene>
<dbReference type="InterPro" id="IPR036291">
    <property type="entry name" value="NAD(P)-bd_dom_sf"/>
</dbReference>
<evidence type="ECO:0000256" key="1">
    <source>
        <dbReference type="ARBA" id="ARBA00004141"/>
    </source>
</evidence>
<feature type="transmembrane region" description="Helical" evidence="5">
    <location>
        <begin position="436"/>
        <end position="460"/>
    </location>
</feature>
<evidence type="ECO:0000256" key="4">
    <source>
        <dbReference type="ARBA" id="ARBA00023136"/>
    </source>
</evidence>
<feature type="transmembrane region" description="Helical" evidence="5">
    <location>
        <begin position="217"/>
        <end position="242"/>
    </location>
</feature>
<dbReference type="SUPFAM" id="SSF103473">
    <property type="entry name" value="MFS general substrate transporter"/>
    <property type="match status" value="1"/>
</dbReference>
<keyword evidence="4 5" id="KW-0472">Membrane</keyword>
<protein>
    <recommendedName>
        <fullName evidence="6">Major facilitator superfamily (MFS) profile domain-containing protein</fullName>
    </recommendedName>
</protein>
<feature type="transmembrane region" description="Helical" evidence="5">
    <location>
        <begin position="126"/>
        <end position="144"/>
    </location>
</feature>
<keyword evidence="2 5" id="KW-0812">Transmembrane</keyword>
<reference evidence="7" key="1">
    <citation type="journal article" date="2020" name="bioRxiv">
        <title>Genomic and phenotypic heterogeneity of clinical isolates of the human pathogens Aspergillus fumigatus, Aspergillus lentulus and Aspergillus fumigatiaffinis.</title>
        <authorList>
            <person name="dos Santos R.A.C."/>
            <person name="Steenwyk J.L."/>
            <person name="Rivero-Menendez O."/>
            <person name="Mead M.E."/>
            <person name="Silva L.P."/>
            <person name="Bastos R.W."/>
            <person name="Alastruey-Izquierdo A."/>
            <person name="Goldman G.H."/>
            <person name="Rokas A."/>
        </authorList>
    </citation>
    <scope>NUCLEOTIDE SEQUENCE</scope>
    <source>
        <strain evidence="7">CNM-CM6805</strain>
    </source>
</reference>
<dbReference type="PROSITE" id="PS50850">
    <property type="entry name" value="MFS"/>
    <property type="match status" value="1"/>
</dbReference>
<dbReference type="InterPro" id="IPR013968">
    <property type="entry name" value="PKS_KR"/>
</dbReference>
<dbReference type="Pfam" id="PF08659">
    <property type="entry name" value="KR"/>
    <property type="match status" value="1"/>
</dbReference>
<accession>A0A8H4M5Y5</accession>
<name>A0A8H4M5Y5_9EURO</name>
<evidence type="ECO:0000259" key="6">
    <source>
        <dbReference type="PROSITE" id="PS50850"/>
    </source>
</evidence>
<dbReference type="PANTHER" id="PTHR23502">
    <property type="entry name" value="MAJOR FACILITATOR SUPERFAMILY"/>
    <property type="match status" value="1"/>
</dbReference>
<proteinExistence type="predicted"/>
<feature type="transmembrane region" description="Helical" evidence="5">
    <location>
        <begin position="288"/>
        <end position="312"/>
    </location>
</feature>
<feature type="transmembrane region" description="Helical" evidence="5">
    <location>
        <begin position="94"/>
        <end position="114"/>
    </location>
</feature>
<evidence type="ECO:0000256" key="5">
    <source>
        <dbReference type="SAM" id="Phobius"/>
    </source>
</evidence>
<feature type="transmembrane region" description="Helical" evidence="5">
    <location>
        <begin position="392"/>
        <end position="415"/>
    </location>
</feature>
<dbReference type="InterPro" id="IPR011701">
    <property type="entry name" value="MFS"/>
</dbReference>
<dbReference type="FunFam" id="1.20.1250.20:FF:000011">
    <property type="entry name" value="MFS multidrug transporter, putative"/>
    <property type="match status" value="1"/>
</dbReference>
<sequence length="603" mass="66392">MILSQTPSFTAGAEGYCAPNVEPVISKLPSIQDPPEYEVYWEHNDTDNPRLWPLWYKCVTVTAMSLGATVVSLSSTLYTSGIPGLQEEFGISKLEALVGVTTYLLGMALGSVLFAPLSELVGRRPVYIISMTVFLLLLLPSALARNIETVLVSRFFGGFFGSALMSNSPASVNDIVSDEHRALAFGFWSIGPTNGPVYGPIIGGFVFEYLGWRWTNWIVLIIGGGVLALMASIKETYAPVILRKRAERKRKETQNTKWWTRYDGAQDFVSSLRASLSRPFIMLLTEPICIFWDVYVALVYGVLYLCFVAYPIAFQQERGWSPGIGGLSFVGIGVGVLIAIACEPIFRKIINLHRKSEDGIVEPEAMVSIVGFGAALLAVGQLWFSWTCTPSVHWIVPILAGVPFGAGNACVFIYASNYLARSYGIYAASALAGNMLLRSIVGACLPLAGGIGRAIVPMLLDNGAANIILLGRSGDSNPDVAGLIQQYNRPRSGIHVRAISCDITSRANLAEALHTVSDLPPIRGVIHCSLFLRDSMSMNATFKDWQKINGPKVDAAWHIHDMLPNLDFFRRPRFGNRHRWQYRPKHIRRDFNFSRSIHAVPPL</sequence>
<feature type="transmembrane region" description="Helical" evidence="5">
    <location>
        <begin position="324"/>
        <end position="346"/>
    </location>
</feature>
<dbReference type="InterPro" id="IPR036259">
    <property type="entry name" value="MFS_trans_sf"/>
</dbReference>
<dbReference type="InterPro" id="IPR020846">
    <property type="entry name" value="MFS_dom"/>
</dbReference>
<comment type="subcellular location">
    <subcellularLocation>
        <location evidence="1">Membrane</location>
        <topology evidence="1">Multi-pass membrane protein</topology>
    </subcellularLocation>
</comment>
<feature type="transmembrane region" description="Helical" evidence="5">
    <location>
        <begin position="367"/>
        <end position="386"/>
    </location>
</feature>
<dbReference type="PANTHER" id="PTHR23502:SF145">
    <property type="entry name" value="MULTIDRUG TRANSPORTER, PUTATIVE-RELATED"/>
    <property type="match status" value="1"/>
</dbReference>
<dbReference type="InterPro" id="IPR057326">
    <property type="entry name" value="KR_dom"/>
</dbReference>
<dbReference type="Gene3D" id="1.20.1250.20">
    <property type="entry name" value="MFS general substrate transporter like domains"/>
    <property type="match status" value="1"/>
</dbReference>
<dbReference type="GO" id="GO:0005886">
    <property type="term" value="C:plasma membrane"/>
    <property type="evidence" value="ECO:0007669"/>
    <property type="project" value="TreeGrafter"/>
</dbReference>
<keyword evidence="8" id="KW-1185">Reference proteome</keyword>
<evidence type="ECO:0000313" key="8">
    <source>
        <dbReference type="Proteomes" id="UP000653565"/>
    </source>
</evidence>
<evidence type="ECO:0000256" key="3">
    <source>
        <dbReference type="ARBA" id="ARBA00022989"/>
    </source>
</evidence>
<evidence type="ECO:0000313" key="7">
    <source>
        <dbReference type="EMBL" id="KAF4229684.1"/>
    </source>
</evidence>
<organism evidence="7 8">
    <name type="scientific">Aspergillus fumigatiaffinis</name>
    <dbReference type="NCBI Taxonomy" id="340414"/>
    <lineage>
        <taxon>Eukaryota</taxon>
        <taxon>Fungi</taxon>
        <taxon>Dikarya</taxon>
        <taxon>Ascomycota</taxon>
        <taxon>Pezizomycotina</taxon>
        <taxon>Eurotiomycetes</taxon>
        <taxon>Eurotiomycetidae</taxon>
        <taxon>Eurotiales</taxon>
        <taxon>Aspergillaceae</taxon>
        <taxon>Aspergillus</taxon>
        <taxon>Aspergillus subgen. Fumigati</taxon>
    </lineage>
</organism>
<feature type="transmembrane region" description="Helical" evidence="5">
    <location>
        <begin position="151"/>
        <end position="170"/>
    </location>
</feature>
<dbReference type="AlphaFoldDB" id="A0A8H4M5Y5"/>
<dbReference type="Proteomes" id="UP000653565">
    <property type="component" value="Unassembled WGS sequence"/>
</dbReference>
<evidence type="ECO:0000256" key="2">
    <source>
        <dbReference type="ARBA" id="ARBA00022692"/>
    </source>
</evidence>
<dbReference type="EMBL" id="JAAAPX010000128">
    <property type="protein sequence ID" value="KAF4229684.1"/>
    <property type="molecule type" value="Genomic_DNA"/>
</dbReference>
<dbReference type="OrthoDB" id="3365399at2759"/>